<evidence type="ECO:0000256" key="2">
    <source>
        <dbReference type="ARBA" id="ARBA00011738"/>
    </source>
</evidence>
<evidence type="ECO:0000256" key="11">
    <source>
        <dbReference type="ARBA" id="ARBA00042891"/>
    </source>
</evidence>
<dbReference type="GO" id="GO:0005739">
    <property type="term" value="C:mitochondrion"/>
    <property type="evidence" value="ECO:0007669"/>
    <property type="project" value="TreeGrafter"/>
</dbReference>
<evidence type="ECO:0000256" key="8">
    <source>
        <dbReference type="ARBA" id="ARBA00041257"/>
    </source>
</evidence>
<keyword evidence="14" id="KW-1185">Reference proteome</keyword>
<evidence type="ECO:0000256" key="5">
    <source>
        <dbReference type="ARBA" id="ARBA00022679"/>
    </source>
</evidence>
<dbReference type="EC" id="2.6.1.1" evidence="3"/>
<dbReference type="PANTHER" id="PTHR11879">
    <property type="entry name" value="ASPARTATE AMINOTRANSFERASE"/>
    <property type="match status" value="1"/>
</dbReference>
<dbReference type="InterPro" id="IPR000796">
    <property type="entry name" value="Asp_trans"/>
</dbReference>
<gene>
    <name evidence="13" type="ORF">PHET_09231</name>
</gene>
<name>A0A8J4TAW7_9TREM</name>
<evidence type="ECO:0000256" key="4">
    <source>
        <dbReference type="ARBA" id="ARBA00022576"/>
    </source>
</evidence>
<dbReference type="GO" id="GO:0030170">
    <property type="term" value="F:pyridoxal phosphate binding"/>
    <property type="evidence" value="ECO:0007669"/>
    <property type="project" value="InterPro"/>
</dbReference>
<keyword evidence="4 13" id="KW-0032">Aminotransferase</keyword>
<evidence type="ECO:0000256" key="7">
    <source>
        <dbReference type="ARBA" id="ARBA00040891"/>
    </source>
</evidence>
<evidence type="ECO:0000256" key="1">
    <source>
        <dbReference type="ARBA" id="ARBA00001933"/>
    </source>
</evidence>
<proteinExistence type="predicted"/>
<keyword evidence="6" id="KW-0663">Pyridoxal phosphate</keyword>
<dbReference type="InterPro" id="IPR004839">
    <property type="entry name" value="Aminotransferase_I/II_large"/>
</dbReference>
<dbReference type="InterPro" id="IPR015424">
    <property type="entry name" value="PyrdxlP-dep_Trfase"/>
</dbReference>
<dbReference type="GO" id="GO:0004069">
    <property type="term" value="F:L-aspartate:2-oxoglutarate aminotransferase activity"/>
    <property type="evidence" value="ECO:0007669"/>
    <property type="project" value="UniProtKB-EC"/>
</dbReference>
<dbReference type="SUPFAM" id="SSF53383">
    <property type="entry name" value="PLP-dependent transferases"/>
    <property type="match status" value="1"/>
</dbReference>
<dbReference type="InterPro" id="IPR015422">
    <property type="entry name" value="PyrdxlP-dep_Trfase_small"/>
</dbReference>
<evidence type="ECO:0000256" key="6">
    <source>
        <dbReference type="ARBA" id="ARBA00022898"/>
    </source>
</evidence>
<sequence length="84" mass="9497">MADRIISMRQSLVQLLAKEGSQRDWSHIVNQIGMFCFSGLTPEQVDRLTQDYSIYLTRDGRISIAGLSSSNVHHLAHAMHQVTK</sequence>
<evidence type="ECO:0000256" key="3">
    <source>
        <dbReference type="ARBA" id="ARBA00012753"/>
    </source>
</evidence>
<dbReference type="PANTHER" id="PTHR11879:SF22">
    <property type="entry name" value="ASPARTATE AMINOTRANSFERASE, MITOCHONDRIAL"/>
    <property type="match status" value="1"/>
</dbReference>
<organism evidence="13 14">
    <name type="scientific">Paragonimus heterotremus</name>
    <dbReference type="NCBI Taxonomy" id="100268"/>
    <lineage>
        <taxon>Eukaryota</taxon>
        <taxon>Metazoa</taxon>
        <taxon>Spiralia</taxon>
        <taxon>Lophotrochozoa</taxon>
        <taxon>Platyhelminthes</taxon>
        <taxon>Trematoda</taxon>
        <taxon>Digenea</taxon>
        <taxon>Plagiorchiida</taxon>
        <taxon>Troglotremata</taxon>
        <taxon>Troglotrematidae</taxon>
        <taxon>Paragonimus</taxon>
    </lineage>
</organism>
<evidence type="ECO:0000256" key="9">
    <source>
        <dbReference type="ARBA" id="ARBA00041746"/>
    </source>
</evidence>
<evidence type="ECO:0000313" key="13">
    <source>
        <dbReference type="EMBL" id="KAF5397679.1"/>
    </source>
</evidence>
<evidence type="ECO:0000259" key="12">
    <source>
        <dbReference type="Pfam" id="PF00155"/>
    </source>
</evidence>
<accession>A0A8J4TAW7</accession>
<evidence type="ECO:0000313" key="14">
    <source>
        <dbReference type="Proteomes" id="UP000748531"/>
    </source>
</evidence>
<dbReference type="Proteomes" id="UP000748531">
    <property type="component" value="Unassembled WGS sequence"/>
</dbReference>
<dbReference type="AlphaFoldDB" id="A0A8J4TAW7"/>
<feature type="domain" description="Aminotransferase class I/classII large" evidence="12">
    <location>
        <begin position="1"/>
        <end position="78"/>
    </location>
</feature>
<keyword evidence="5" id="KW-0808">Transferase</keyword>
<dbReference type="GO" id="GO:0006520">
    <property type="term" value="P:amino acid metabolic process"/>
    <property type="evidence" value="ECO:0007669"/>
    <property type="project" value="InterPro"/>
</dbReference>
<dbReference type="EMBL" id="LUCH01005925">
    <property type="protein sequence ID" value="KAF5397679.1"/>
    <property type="molecule type" value="Genomic_DNA"/>
</dbReference>
<comment type="subunit">
    <text evidence="2">Homodimer.</text>
</comment>
<protein>
    <recommendedName>
        <fullName evidence="7">Aspartate aminotransferase, mitochondrial</fullName>
        <ecNumber evidence="3">2.6.1.1</ecNumber>
    </recommendedName>
    <alternativeName>
        <fullName evidence="8">Kynurenine aminotransferase 4</fullName>
    </alternativeName>
    <alternativeName>
        <fullName evidence="11">Kynurenine aminotransferase IV</fullName>
    </alternativeName>
    <alternativeName>
        <fullName evidence="10">Kynurenine--oxoglutarate transaminase 4</fullName>
    </alternativeName>
    <alternativeName>
        <fullName evidence="9">Kynurenine--oxoglutarate transaminase IV</fullName>
    </alternativeName>
</protein>
<evidence type="ECO:0000256" key="10">
    <source>
        <dbReference type="ARBA" id="ARBA00042867"/>
    </source>
</evidence>
<comment type="caution">
    <text evidence="13">The sequence shown here is derived from an EMBL/GenBank/DDBJ whole genome shotgun (WGS) entry which is preliminary data.</text>
</comment>
<comment type="cofactor">
    <cofactor evidence="1">
        <name>pyridoxal 5'-phosphate</name>
        <dbReference type="ChEBI" id="CHEBI:597326"/>
    </cofactor>
</comment>
<dbReference type="Pfam" id="PF00155">
    <property type="entry name" value="Aminotran_1_2"/>
    <property type="match status" value="1"/>
</dbReference>
<dbReference type="Gene3D" id="3.90.1150.10">
    <property type="entry name" value="Aspartate Aminotransferase, domain 1"/>
    <property type="match status" value="1"/>
</dbReference>
<reference evidence="13" key="1">
    <citation type="submission" date="2019-05" db="EMBL/GenBank/DDBJ databases">
        <title>Annotation for the trematode Paragonimus heterotremus.</title>
        <authorList>
            <person name="Choi Y.-J."/>
        </authorList>
    </citation>
    <scope>NUCLEOTIDE SEQUENCE</scope>
    <source>
        <strain evidence="13">LC</strain>
    </source>
</reference>
<dbReference type="OrthoDB" id="6752799at2759"/>